<feature type="compositionally biased region" description="Polar residues" evidence="12">
    <location>
        <begin position="306"/>
        <end position="331"/>
    </location>
</feature>
<dbReference type="GO" id="GO:0005634">
    <property type="term" value="C:nucleus"/>
    <property type="evidence" value="ECO:0007669"/>
    <property type="project" value="UniProtKB-SubCell"/>
</dbReference>
<keyword evidence="15" id="KW-1185">Reference proteome</keyword>
<dbReference type="PANTHER" id="PTHR16515">
    <property type="entry name" value="PR DOMAIN ZINC FINGER PROTEIN"/>
    <property type="match status" value="1"/>
</dbReference>
<accession>A0A9D3N6L3</accession>
<comment type="subcellular location">
    <subcellularLocation>
        <location evidence="1">Nucleus</location>
    </subcellularLocation>
</comment>
<dbReference type="PROSITE" id="PS50280">
    <property type="entry name" value="SET"/>
    <property type="match status" value="1"/>
</dbReference>
<dbReference type="Pfam" id="PF21549">
    <property type="entry name" value="PRDM2_PR"/>
    <property type="match status" value="1"/>
</dbReference>
<dbReference type="EMBL" id="JAHKSW010000023">
    <property type="protein sequence ID" value="KAG7317651.1"/>
    <property type="molecule type" value="Genomic_DNA"/>
</dbReference>
<dbReference type="OrthoDB" id="9439903at2759"/>
<evidence type="ECO:0000256" key="10">
    <source>
        <dbReference type="ARBA" id="ARBA00023163"/>
    </source>
</evidence>
<keyword evidence="6" id="KW-0677">Repeat</keyword>
<evidence type="ECO:0000256" key="11">
    <source>
        <dbReference type="ARBA" id="ARBA00023242"/>
    </source>
</evidence>
<keyword evidence="10" id="KW-0804">Transcription</keyword>
<keyword evidence="11" id="KW-0539">Nucleus</keyword>
<dbReference type="InterPro" id="IPR001214">
    <property type="entry name" value="SET_dom"/>
</dbReference>
<dbReference type="PANTHER" id="PTHR16515:SF49">
    <property type="entry name" value="GASTRULA ZINC FINGER PROTEIN XLCGF49.1-LIKE-RELATED"/>
    <property type="match status" value="1"/>
</dbReference>
<feature type="region of interest" description="Disordered" evidence="12">
    <location>
        <begin position="47"/>
        <end position="79"/>
    </location>
</feature>
<proteinExistence type="predicted"/>
<dbReference type="SUPFAM" id="SSF82199">
    <property type="entry name" value="SET domain"/>
    <property type="match status" value="1"/>
</dbReference>
<keyword evidence="5" id="KW-0479">Metal-binding</keyword>
<keyword evidence="7" id="KW-0863">Zinc-finger</keyword>
<evidence type="ECO:0000259" key="13">
    <source>
        <dbReference type="PROSITE" id="PS50280"/>
    </source>
</evidence>
<keyword evidence="9" id="KW-0805">Transcription regulation</keyword>
<feature type="region of interest" description="Disordered" evidence="12">
    <location>
        <begin position="305"/>
        <end position="348"/>
    </location>
</feature>
<protein>
    <recommendedName>
        <fullName evidence="13">SET domain-containing protein</fullName>
    </recommendedName>
</protein>
<evidence type="ECO:0000256" key="3">
    <source>
        <dbReference type="ARBA" id="ARBA00022679"/>
    </source>
</evidence>
<evidence type="ECO:0000256" key="6">
    <source>
        <dbReference type="ARBA" id="ARBA00022737"/>
    </source>
</evidence>
<sequence length="348" mass="39287">MPGMIWEKIPDHAYAAVPPPADTSGSLGCAIAVDQQNEEFLRITVKEEEPEDEEYQCGATSSLDGTDIPMDQQNGESEMKPVKNEEHEDDCYLFCEQCRIAFINKCEVHGPALFIPDTPVPVGCIDRARQTLPLGLELQMSAIPNAGLGVFNKGETVPVGTHFGPYEGEVVDREEAINSGYSWVMKRSTGCDEYIDGKRESYCNWMRYVKCSRNGEDNNLLAFQYRGRILYRCSRRIDPGQELLVWYEEEYARNIGLVFDDFWNIKSSLNAKSNAFSCSWCPLFYTSEIHLGEHIKKHHCEDVKTPQKTAETPSSTSRQTPSCPRFTNTSDADPGLRRFNFGSSEEVL</sequence>
<evidence type="ECO:0000256" key="7">
    <source>
        <dbReference type="ARBA" id="ARBA00022771"/>
    </source>
</evidence>
<evidence type="ECO:0000256" key="8">
    <source>
        <dbReference type="ARBA" id="ARBA00022833"/>
    </source>
</evidence>
<dbReference type="Gene3D" id="2.170.270.10">
    <property type="entry name" value="SET domain"/>
    <property type="match status" value="1"/>
</dbReference>
<organism evidence="14 15">
    <name type="scientific">Hemibagrus wyckioides</name>
    <dbReference type="NCBI Taxonomy" id="337641"/>
    <lineage>
        <taxon>Eukaryota</taxon>
        <taxon>Metazoa</taxon>
        <taxon>Chordata</taxon>
        <taxon>Craniata</taxon>
        <taxon>Vertebrata</taxon>
        <taxon>Euteleostomi</taxon>
        <taxon>Actinopterygii</taxon>
        <taxon>Neopterygii</taxon>
        <taxon>Teleostei</taxon>
        <taxon>Ostariophysi</taxon>
        <taxon>Siluriformes</taxon>
        <taxon>Bagridae</taxon>
        <taxon>Hemibagrus</taxon>
    </lineage>
</organism>
<dbReference type="GO" id="GO:0008270">
    <property type="term" value="F:zinc ion binding"/>
    <property type="evidence" value="ECO:0007669"/>
    <property type="project" value="UniProtKB-KW"/>
</dbReference>
<comment type="caution">
    <text evidence="14">The sequence shown here is derived from an EMBL/GenBank/DDBJ whole genome shotgun (WGS) entry which is preliminary data.</text>
</comment>
<dbReference type="InterPro" id="IPR013087">
    <property type="entry name" value="Znf_C2H2_type"/>
</dbReference>
<evidence type="ECO:0000313" key="14">
    <source>
        <dbReference type="EMBL" id="KAG7317651.1"/>
    </source>
</evidence>
<dbReference type="CDD" id="cd19193">
    <property type="entry name" value="PR-SET_PRDM7_9"/>
    <property type="match status" value="1"/>
</dbReference>
<dbReference type="PROSITE" id="PS00028">
    <property type="entry name" value="ZINC_FINGER_C2H2_1"/>
    <property type="match status" value="1"/>
</dbReference>
<evidence type="ECO:0000313" key="15">
    <source>
        <dbReference type="Proteomes" id="UP000824219"/>
    </source>
</evidence>
<keyword evidence="4" id="KW-0949">S-adenosyl-L-methionine</keyword>
<keyword evidence="2" id="KW-0489">Methyltransferase</keyword>
<gene>
    <name evidence="14" type="ORF">KOW79_018686</name>
</gene>
<reference evidence="14 15" key="1">
    <citation type="submission" date="2021-06" db="EMBL/GenBank/DDBJ databases">
        <title>Chromosome-level genome assembly of the red-tail catfish (Hemibagrus wyckioides).</title>
        <authorList>
            <person name="Shao F."/>
        </authorList>
    </citation>
    <scope>NUCLEOTIDE SEQUENCE [LARGE SCALE GENOMIC DNA]</scope>
    <source>
        <strain evidence="14">EC202008001</strain>
        <tissue evidence="14">Blood</tissue>
    </source>
</reference>
<feature type="domain" description="SET" evidence="13">
    <location>
        <begin position="134"/>
        <end position="248"/>
    </location>
</feature>
<dbReference type="GO" id="GO:0010468">
    <property type="term" value="P:regulation of gene expression"/>
    <property type="evidence" value="ECO:0007669"/>
    <property type="project" value="TreeGrafter"/>
</dbReference>
<keyword evidence="3" id="KW-0808">Transferase</keyword>
<evidence type="ECO:0000256" key="4">
    <source>
        <dbReference type="ARBA" id="ARBA00022691"/>
    </source>
</evidence>
<evidence type="ECO:0000256" key="5">
    <source>
        <dbReference type="ARBA" id="ARBA00022723"/>
    </source>
</evidence>
<evidence type="ECO:0000256" key="9">
    <source>
        <dbReference type="ARBA" id="ARBA00023015"/>
    </source>
</evidence>
<keyword evidence="8" id="KW-0862">Zinc</keyword>
<evidence type="ECO:0000256" key="12">
    <source>
        <dbReference type="SAM" id="MobiDB-lite"/>
    </source>
</evidence>
<evidence type="ECO:0000256" key="1">
    <source>
        <dbReference type="ARBA" id="ARBA00004123"/>
    </source>
</evidence>
<dbReference type="GO" id="GO:0042054">
    <property type="term" value="F:histone methyltransferase activity"/>
    <property type="evidence" value="ECO:0007669"/>
    <property type="project" value="InterPro"/>
</dbReference>
<dbReference type="GO" id="GO:0032259">
    <property type="term" value="P:methylation"/>
    <property type="evidence" value="ECO:0007669"/>
    <property type="project" value="UniProtKB-KW"/>
</dbReference>
<name>A0A9D3N6L3_9TELE</name>
<dbReference type="InterPro" id="IPR050331">
    <property type="entry name" value="Zinc_finger"/>
</dbReference>
<dbReference type="AlphaFoldDB" id="A0A9D3N6L3"/>
<dbReference type="InterPro" id="IPR044417">
    <property type="entry name" value="PRDM7_9_PR-SET"/>
</dbReference>
<dbReference type="InterPro" id="IPR046341">
    <property type="entry name" value="SET_dom_sf"/>
</dbReference>
<evidence type="ECO:0000256" key="2">
    <source>
        <dbReference type="ARBA" id="ARBA00022603"/>
    </source>
</evidence>
<dbReference type="Proteomes" id="UP000824219">
    <property type="component" value="Linkage Group LG23"/>
</dbReference>